<sequence>MFDLSTSIHILTDDYAPLTESSIDCRDPTLYFYCCICLVSVVKSVKILSFFWGRDASVLLQRIPFVECREPPIYFIVVDVFAPFAIIEIICHVSCIKMHPLSTAPHQ</sequence>
<protein>
    <submittedName>
        <fullName evidence="2">Uncharacterized protein</fullName>
    </submittedName>
</protein>
<feature type="transmembrane region" description="Helical" evidence="1">
    <location>
        <begin position="72"/>
        <end position="91"/>
    </location>
</feature>
<name>A0ABR2U7P3_9ROSI</name>
<evidence type="ECO:0000313" key="3">
    <source>
        <dbReference type="Proteomes" id="UP001396334"/>
    </source>
</evidence>
<dbReference type="EMBL" id="JBBPBN010000001">
    <property type="protein sequence ID" value="KAK9045647.1"/>
    <property type="molecule type" value="Genomic_DNA"/>
</dbReference>
<dbReference type="Proteomes" id="UP001396334">
    <property type="component" value="Unassembled WGS sequence"/>
</dbReference>
<feature type="transmembrane region" description="Helical" evidence="1">
    <location>
        <begin position="30"/>
        <end position="52"/>
    </location>
</feature>
<gene>
    <name evidence="2" type="ORF">V6N11_051556</name>
</gene>
<proteinExistence type="predicted"/>
<keyword evidence="3" id="KW-1185">Reference proteome</keyword>
<keyword evidence="1" id="KW-0812">Transmembrane</keyword>
<keyword evidence="1" id="KW-1133">Transmembrane helix</keyword>
<reference evidence="2 3" key="1">
    <citation type="journal article" date="2024" name="G3 (Bethesda)">
        <title>Genome assembly of Hibiscus sabdariffa L. provides insights into metabolisms of medicinal natural products.</title>
        <authorList>
            <person name="Kim T."/>
        </authorList>
    </citation>
    <scope>NUCLEOTIDE SEQUENCE [LARGE SCALE GENOMIC DNA]</scope>
    <source>
        <strain evidence="2">TK-2024</strain>
        <tissue evidence="2">Old leaves</tissue>
    </source>
</reference>
<evidence type="ECO:0000313" key="2">
    <source>
        <dbReference type="EMBL" id="KAK9045647.1"/>
    </source>
</evidence>
<comment type="caution">
    <text evidence="2">The sequence shown here is derived from an EMBL/GenBank/DDBJ whole genome shotgun (WGS) entry which is preliminary data.</text>
</comment>
<evidence type="ECO:0000256" key="1">
    <source>
        <dbReference type="SAM" id="Phobius"/>
    </source>
</evidence>
<keyword evidence="1" id="KW-0472">Membrane</keyword>
<organism evidence="2 3">
    <name type="scientific">Hibiscus sabdariffa</name>
    <name type="common">roselle</name>
    <dbReference type="NCBI Taxonomy" id="183260"/>
    <lineage>
        <taxon>Eukaryota</taxon>
        <taxon>Viridiplantae</taxon>
        <taxon>Streptophyta</taxon>
        <taxon>Embryophyta</taxon>
        <taxon>Tracheophyta</taxon>
        <taxon>Spermatophyta</taxon>
        <taxon>Magnoliopsida</taxon>
        <taxon>eudicotyledons</taxon>
        <taxon>Gunneridae</taxon>
        <taxon>Pentapetalae</taxon>
        <taxon>rosids</taxon>
        <taxon>malvids</taxon>
        <taxon>Malvales</taxon>
        <taxon>Malvaceae</taxon>
        <taxon>Malvoideae</taxon>
        <taxon>Hibiscus</taxon>
    </lineage>
</organism>
<accession>A0ABR2U7P3</accession>